<keyword evidence="7" id="KW-0812">Transmembrane</keyword>
<accession>A0A4Y7QCT2</accession>
<dbReference type="GO" id="GO:0005524">
    <property type="term" value="F:ATP binding"/>
    <property type="evidence" value="ECO:0007669"/>
    <property type="project" value="UniProtKB-KW"/>
</dbReference>
<dbReference type="Gene3D" id="3.30.420.150">
    <property type="entry name" value="Exopolyphosphatase. Domain 2"/>
    <property type="match status" value="1"/>
</dbReference>
<keyword evidence="2 5" id="KW-0378">Hydrolase</keyword>
<gene>
    <name evidence="8" type="ORF">BD410DRAFT_785632</name>
</gene>
<dbReference type="GO" id="GO:0005794">
    <property type="term" value="C:Golgi apparatus"/>
    <property type="evidence" value="ECO:0007669"/>
    <property type="project" value="TreeGrafter"/>
</dbReference>
<evidence type="ECO:0000256" key="7">
    <source>
        <dbReference type="SAM" id="Phobius"/>
    </source>
</evidence>
<dbReference type="Gene3D" id="3.30.420.40">
    <property type="match status" value="1"/>
</dbReference>
<dbReference type="Pfam" id="PF01150">
    <property type="entry name" value="GDA1_CD39"/>
    <property type="match status" value="1"/>
</dbReference>
<keyword evidence="7" id="KW-1133">Transmembrane helix</keyword>
<protein>
    <recommendedName>
        <fullName evidence="10">Nucleoside phosphatase GDA1/CD39</fullName>
    </recommendedName>
</protein>
<dbReference type="GO" id="GO:0017111">
    <property type="term" value="F:ribonucleoside triphosphate phosphatase activity"/>
    <property type="evidence" value="ECO:0007669"/>
    <property type="project" value="TreeGrafter"/>
</dbReference>
<evidence type="ECO:0000256" key="3">
    <source>
        <dbReference type="PIRSR" id="PIRSR600407-1"/>
    </source>
</evidence>
<dbReference type="CDD" id="cd24039">
    <property type="entry name" value="ASKHA_NBD_YND1-like"/>
    <property type="match status" value="1"/>
</dbReference>
<feature type="region of interest" description="Disordered" evidence="6">
    <location>
        <begin position="760"/>
        <end position="784"/>
    </location>
</feature>
<dbReference type="GO" id="GO:0006256">
    <property type="term" value="P:UDP catabolic process"/>
    <property type="evidence" value="ECO:0007669"/>
    <property type="project" value="TreeGrafter"/>
</dbReference>
<keyword evidence="4" id="KW-0547">Nucleotide-binding</keyword>
<dbReference type="EMBL" id="ML170165">
    <property type="protein sequence ID" value="TDL24902.1"/>
    <property type="molecule type" value="Genomic_DNA"/>
</dbReference>
<dbReference type="Proteomes" id="UP000294933">
    <property type="component" value="Unassembled WGS sequence"/>
</dbReference>
<feature type="transmembrane region" description="Helical" evidence="7">
    <location>
        <begin position="563"/>
        <end position="585"/>
    </location>
</feature>
<feature type="binding site" evidence="4">
    <location>
        <begin position="196"/>
        <end position="200"/>
    </location>
    <ligand>
        <name>ATP</name>
        <dbReference type="ChEBI" id="CHEBI:30616"/>
    </ligand>
</feature>
<organism evidence="8 9">
    <name type="scientific">Rickenella mellea</name>
    <dbReference type="NCBI Taxonomy" id="50990"/>
    <lineage>
        <taxon>Eukaryota</taxon>
        <taxon>Fungi</taxon>
        <taxon>Dikarya</taxon>
        <taxon>Basidiomycota</taxon>
        <taxon>Agaricomycotina</taxon>
        <taxon>Agaricomycetes</taxon>
        <taxon>Hymenochaetales</taxon>
        <taxon>Rickenellaceae</taxon>
        <taxon>Rickenella</taxon>
    </lineage>
</organism>
<dbReference type="AlphaFoldDB" id="A0A4Y7QCT2"/>
<evidence type="ECO:0008006" key="10">
    <source>
        <dbReference type="Google" id="ProtNLM"/>
    </source>
</evidence>
<comment type="similarity">
    <text evidence="1 5">Belongs to the GDA1/CD39 NTPase family.</text>
</comment>
<proteinExistence type="inferred from homology"/>
<feature type="active site" description="Proton acceptor" evidence="3">
    <location>
        <position position="164"/>
    </location>
</feature>
<dbReference type="VEuPathDB" id="FungiDB:BD410DRAFT_785632"/>
<feature type="compositionally biased region" description="Polar residues" evidence="6">
    <location>
        <begin position="696"/>
        <end position="711"/>
    </location>
</feature>
<evidence type="ECO:0000256" key="2">
    <source>
        <dbReference type="ARBA" id="ARBA00022801"/>
    </source>
</evidence>
<feature type="compositionally biased region" description="Polar residues" evidence="6">
    <location>
        <begin position="760"/>
        <end position="777"/>
    </location>
</feature>
<dbReference type="GO" id="GO:0004382">
    <property type="term" value="F:GDP phosphatase activity"/>
    <property type="evidence" value="ECO:0007669"/>
    <property type="project" value="TreeGrafter"/>
</dbReference>
<dbReference type="PANTHER" id="PTHR11782">
    <property type="entry name" value="ADENOSINE/GUANOSINE DIPHOSPHATASE"/>
    <property type="match status" value="1"/>
</dbReference>
<feature type="region of interest" description="Disordered" evidence="6">
    <location>
        <begin position="659"/>
        <end position="722"/>
    </location>
</feature>
<dbReference type="OrthoDB" id="6372431at2759"/>
<evidence type="ECO:0000256" key="5">
    <source>
        <dbReference type="RuleBase" id="RU003833"/>
    </source>
</evidence>
<evidence type="ECO:0000256" key="1">
    <source>
        <dbReference type="ARBA" id="ARBA00009283"/>
    </source>
</evidence>
<dbReference type="GO" id="GO:0046036">
    <property type="term" value="P:CTP metabolic process"/>
    <property type="evidence" value="ECO:0007669"/>
    <property type="project" value="TreeGrafter"/>
</dbReference>
<keyword evidence="4" id="KW-0067">ATP-binding</keyword>
<sequence>MPPPTAVDAWLAARRFAVIIDAGSSGSRLQLYSWRDARVVKAEEGAKVFRSLPNVEKGTSDANDWISKVEPGISTFGDNPEGVGKYLAPLLEHARKHIPPSLEQETPLFLLATAGMRLLAPTKQNEIIKNACDFLKFHSHFVLDKASSQGPCGSSIRIITGEEEGLFGWIAVNYLMDGFTSQGFNRTTYGFLDMGGASTQIAFEPSEEERNISKNLKNVRLRLLGGEEIEHEVFVTTWLGYGTNQARERYVGDAISRHEELRKSSPHDPDLVDDVVHDPCLPRDLQLAEIPVHTKPTDNHSKKSHTLLGTGSFEKCLTRVAPLLNKNAPCPDTPCLFNGVHVPHIDFSVSQFIGVSEYWYSSEHVFGLGGAYDFVQFERAASDFCSKAWTEIKAIHEEAKQQGHLGGDGEVDQGGHIVGMGKWGDKIEISRLQMQCFKSAWIVNVLHEGIGMPRIVDPGGNSTSNIDNPNQKAEQKGLGRPTFQSVDVIGDTAISWTLGKMVLEASREIPPLSKDASPISDPVVNTPDIFGVNGGDHGPPGSDFEIGDREIPPPLLSRHSLRFSPLGLLLYLTCVSLIIVVAWRLRRQVATASRRFLRRALKKGDIELADPLTVEEGRFTNGSRTMPSSPQATSPTTSTFGHLLAFLHSHITRVFRSRAATAHAPQRPVVRRMHSSPHGSPTLRGSFPSGNGKYPYQNNYANGASNGSPSANGHAMLPRSETPPIYHRDQAQINGSTAQPFYSLPRSRNNSQLNLTTLITRQASSRGTSSGQQTPTGHSFHDGD</sequence>
<dbReference type="InterPro" id="IPR000407">
    <property type="entry name" value="GDA1_CD39_NTPase"/>
</dbReference>
<feature type="region of interest" description="Disordered" evidence="6">
    <location>
        <begin position="456"/>
        <end position="478"/>
    </location>
</feature>
<dbReference type="GO" id="GO:0016020">
    <property type="term" value="C:membrane"/>
    <property type="evidence" value="ECO:0007669"/>
    <property type="project" value="TreeGrafter"/>
</dbReference>
<keyword evidence="9" id="KW-1185">Reference proteome</keyword>
<dbReference type="PANTHER" id="PTHR11782:SF121">
    <property type="entry name" value="NUCLEOSIDE-DIPHOSPHATASE MIG-23"/>
    <property type="match status" value="1"/>
</dbReference>
<reference evidence="8 9" key="1">
    <citation type="submission" date="2018-06" db="EMBL/GenBank/DDBJ databases">
        <title>A transcriptomic atlas of mushroom development highlights an independent origin of complex multicellularity.</title>
        <authorList>
            <consortium name="DOE Joint Genome Institute"/>
            <person name="Krizsan K."/>
            <person name="Almasi E."/>
            <person name="Merenyi Z."/>
            <person name="Sahu N."/>
            <person name="Viragh M."/>
            <person name="Koszo T."/>
            <person name="Mondo S."/>
            <person name="Kiss B."/>
            <person name="Balint B."/>
            <person name="Kues U."/>
            <person name="Barry K."/>
            <person name="Hegedus J.C."/>
            <person name="Henrissat B."/>
            <person name="Johnson J."/>
            <person name="Lipzen A."/>
            <person name="Ohm R."/>
            <person name="Nagy I."/>
            <person name="Pangilinan J."/>
            <person name="Yan J."/>
            <person name="Xiong Y."/>
            <person name="Grigoriev I.V."/>
            <person name="Hibbett D.S."/>
            <person name="Nagy L.G."/>
        </authorList>
    </citation>
    <scope>NUCLEOTIDE SEQUENCE [LARGE SCALE GENOMIC DNA]</scope>
    <source>
        <strain evidence="8 9">SZMC22713</strain>
    </source>
</reference>
<dbReference type="PROSITE" id="PS01238">
    <property type="entry name" value="GDA1_CD39_NTPASE"/>
    <property type="match status" value="1"/>
</dbReference>
<feature type="compositionally biased region" description="Polar residues" evidence="6">
    <location>
        <begin position="460"/>
        <end position="472"/>
    </location>
</feature>
<evidence type="ECO:0000256" key="6">
    <source>
        <dbReference type="SAM" id="MobiDB-lite"/>
    </source>
</evidence>
<name>A0A4Y7QCT2_9AGAM</name>
<evidence type="ECO:0000313" key="8">
    <source>
        <dbReference type="EMBL" id="TDL24902.1"/>
    </source>
</evidence>
<keyword evidence="7" id="KW-0472">Membrane</keyword>
<dbReference type="GO" id="GO:0045134">
    <property type="term" value="F:UDP phosphatase activity"/>
    <property type="evidence" value="ECO:0007669"/>
    <property type="project" value="TreeGrafter"/>
</dbReference>
<evidence type="ECO:0000313" key="9">
    <source>
        <dbReference type="Proteomes" id="UP000294933"/>
    </source>
</evidence>
<dbReference type="STRING" id="50990.A0A4Y7QCT2"/>
<evidence type="ECO:0000256" key="4">
    <source>
        <dbReference type="PIRSR" id="PIRSR600407-2"/>
    </source>
</evidence>